<evidence type="ECO:0000313" key="3">
    <source>
        <dbReference type="EMBL" id="KOF87306.1"/>
    </source>
</evidence>
<evidence type="ECO:0000256" key="2">
    <source>
        <dbReference type="SAM" id="MobiDB-lite"/>
    </source>
</evidence>
<dbReference type="EMBL" id="KQ418448">
    <property type="protein sequence ID" value="KOF87306.1"/>
    <property type="molecule type" value="Genomic_DNA"/>
</dbReference>
<feature type="repeat" description="Hemopexin" evidence="1">
    <location>
        <begin position="157"/>
        <end position="203"/>
    </location>
</feature>
<dbReference type="AlphaFoldDB" id="A0A0L8HDB1"/>
<protein>
    <submittedName>
        <fullName evidence="3">Uncharacterized protein</fullName>
    </submittedName>
</protein>
<dbReference type="PROSITE" id="PS51642">
    <property type="entry name" value="HEMOPEXIN_2"/>
    <property type="match status" value="1"/>
</dbReference>
<feature type="compositionally biased region" description="Polar residues" evidence="2">
    <location>
        <begin position="64"/>
        <end position="73"/>
    </location>
</feature>
<dbReference type="Gene3D" id="2.110.10.10">
    <property type="entry name" value="Hemopexin-like domain"/>
    <property type="match status" value="1"/>
</dbReference>
<feature type="compositionally biased region" description="Low complexity" evidence="2">
    <location>
        <begin position="74"/>
        <end position="102"/>
    </location>
</feature>
<sequence>ATTPTTSTPTTTSPATTPTTSTPTTSPATTPTTSTPTTTSPATTPTTSTPTPSSPLSSTLPSTKETLLSTILFSTQASTTTTTTTTRTTTTSTPAPTTTVAPPNIPNFECPFAYTAVMKYYTEGYLAFSNNQAFKLDQLGSLKSGPLNIRDLFDNTPPYVSAAAFDSSTNSSYLFANGSVWKYVNNILETGYPKVINIYVIGAVVSNNKLVLSSLYYITELDKTNLDTVLSHQYRLLRFPLVQFYFSDSILSRNNELVYIDWNGYTVCKHEEGDCYNVLRC</sequence>
<organism evidence="3">
    <name type="scientific">Octopus bimaculoides</name>
    <name type="common">California two-spotted octopus</name>
    <dbReference type="NCBI Taxonomy" id="37653"/>
    <lineage>
        <taxon>Eukaryota</taxon>
        <taxon>Metazoa</taxon>
        <taxon>Spiralia</taxon>
        <taxon>Lophotrochozoa</taxon>
        <taxon>Mollusca</taxon>
        <taxon>Cephalopoda</taxon>
        <taxon>Coleoidea</taxon>
        <taxon>Octopodiformes</taxon>
        <taxon>Octopoda</taxon>
        <taxon>Incirrata</taxon>
        <taxon>Octopodidae</taxon>
        <taxon>Octopus</taxon>
    </lineage>
</organism>
<accession>A0A0L8HDB1</accession>
<feature type="non-terminal residue" evidence="3">
    <location>
        <position position="1"/>
    </location>
</feature>
<dbReference type="InterPro" id="IPR018487">
    <property type="entry name" value="Hemopexin-like_repeat"/>
</dbReference>
<feature type="region of interest" description="Disordered" evidence="2">
    <location>
        <begin position="1"/>
        <end position="102"/>
    </location>
</feature>
<evidence type="ECO:0000256" key="1">
    <source>
        <dbReference type="PROSITE-ProRule" id="PRU01011"/>
    </source>
</evidence>
<name>A0A0L8HDB1_OCTBM</name>
<gene>
    <name evidence="3" type="ORF">OCBIM_22017073mg</name>
</gene>
<dbReference type="InterPro" id="IPR036375">
    <property type="entry name" value="Hemopexin-like_dom_sf"/>
</dbReference>
<proteinExistence type="predicted"/>
<reference evidence="3" key="1">
    <citation type="submission" date="2015-07" db="EMBL/GenBank/DDBJ databases">
        <title>MeaNS - Measles Nucleotide Surveillance Program.</title>
        <authorList>
            <person name="Tran T."/>
            <person name="Druce J."/>
        </authorList>
    </citation>
    <scope>NUCLEOTIDE SEQUENCE</scope>
    <source>
        <strain evidence="3">UCB-OBI-ISO-001</strain>
        <tissue evidence="3">Gonad</tissue>
    </source>
</reference>
<dbReference type="OrthoDB" id="8953614at2759"/>
<feature type="compositionally biased region" description="Low complexity" evidence="2">
    <location>
        <begin position="1"/>
        <end position="63"/>
    </location>
</feature>
<dbReference type="SUPFAM" id="SSF50923">
    <property type="entry name" value="Hemopexin-like domain"/>
    <property type="match status" value="1"/>
</dbReference>